<accession>A0ABU7XE35</accession>
<evidence type="ECO:0000313" key="2">
    <source>
        <dbReference type="Proteomes" id="UP001350748"/>
    </source>
</evidence>
<proteinExistence type="predicted"/>
<keyword evidence="2" id="KW-1185">Reference proteome</keyword>
<evidence type="ECO:0000313" key="1">
    <source>
        <dbReference type="EMBL" id="MEF3365654.1"/>
    </source>
</evidence>
<protein>
    <submittedName>
        <fullName evidence="1">Uncharacterized protein</fullName>
    </submittedName>
</protein>
<dbReference type="Proteomes" id="UP001350748">
    <property type="component" value="Unassembled WGS sequence"/>
</dbReference>
<dbReference type="EMBL" id="JAZHYN010000007">
    <property type="protein sequence ID" value="MEF3365654.1"/>
    <property type="molecule type" value="Genomic_DNA"/>
</dbReference>
<dbReference type="RefSeq" id="WP_332080575.1">
    <property type="nucleotide sequence ID" value="NZ_JAZHYN010000007.1"/>
</dbReference>
<sequence>MYDESIQRALRRHRIEPVVLPAQFLDQLLDNLRSDSPRSEILTGTAGDGKTYHCREAWIRLGGSETTWNTGDKIQRLQLGPRELVVVKDLSELRADESAALLADMVRDVTRPAPDRIYLIAANHGQLLEKLKAAPQTAGLQAMVRAVEELLVTGENPDPEVRLNLRDLSQAPASQMIRTIIAAMTGHPGWDQCEACPIRAAQTCPIWENRARVQGEADSGLLQRRLMALVELSEQNGIHFPVRQLLALVANTLLGHPDAPDGLMSCADVPDILACGSLDQASVYRNIFGENLKPRRAEKSDLFRKLNAFGIGGETSNRVDNLLVYGADDPALEAPYRDLVLNDPVYGGTVAYTRAQHSYLEGSDASAREEFLPRLRAQRQRMFFVLPEQRESEFDLWDLTVFRYGGLYLDVAACLTNGTALPRRVMPMIMRGLNRVFTGMLVQNQDELVLATSGSHSQSKTSPLLDELISVPRQGGEEAVLAPSARGGIALSVRLSRGGDPGPIGLALTPTRFEFLGRVAEGALPSSFSLECHEDLLAFKAKLLSATERRRVLDEDERYAAGELVLRFIELGSDGRASPRRVTVRT</sequence>
<comment type="caution">
    <text evidence="1">The sequence shown here is derived from an EMBL/GenBank/DDBJ whole genome shotgun (WGS) entry which is preliminary data.</text>
</comment>
<gene>
    <name evidence="1" type="ORF">V3H18_03805</name>
</gene>
<organism evidence="1 2">
    <name type="scientific">Methylocystis borbori</name>
    <dbReference type="NCBI Taxonomy" id="3118750"/>
    <lineage>
        <taxon>Bacteria</taxon>
        <taxon>Pseudomonadati</taxon>
        <taxon>Pseudomonadota</taxon>
        <taxon>Alphaproteobacteria</taxon>
        <taxon>Hyphomicrobiales</taxon>
        <taxon>Methylocystaceae</taxon>
        <taxon>Methylocystis</taxon>
    </lineage>
</organism>
<name>A0ABU7XE35_9HYPH</name>
<reference evidence="1 2" key="1">
    <citation type="submission" date="2024-02" db="EMBL/GenBank/DDBJ databases">
        <authorList>
            <person name="Grouzdev D."/>
        </authorList>
    </citation>
    <scope>NUCLEOTIDE SEQUENCE [LARGE SCALE GENOMIC DNA]</scope>
    <source>
        <strain evidence="1 2">9N</strain>
    </source>
</reference>